<accession>A0A951UD91</accession>
<sequence>MRFHNHRSDTTITTLRSPAYGCAYSPVFSAAGSFLIDAYHLTTSFFGIRF</sequence>
<proteinExistence type="predicted"/>
<organism evidence="1 2">
    <name type="scientific">Symplocastrum torsivum CPER-KK1</name>
    <dbReference type="NCBI Taxonomy" id="450513"/>
    <lineage>
        <taxon>Bacteria</taxon>
        <taxon>Bacillati</taxon>
        <taxon>Cyanobacteriota</taxon>
        <taxon>Cyanophyceae</taxon>
        <taxon>Oscillatoriophycideae</taxon>
        <taxon>Oscillatoriales</taxon>
        <taxon>Microcoleaceae</taxon>
        <taxon>Symplocastrum</taxon>
    </lineage>
</organism>
<dbReference type="Proteomes" id="UP000753908">
    <property type="component" value="Unassembled WGS sequence"/>
</dbReference>
<evidence type="ECO:0000313" key="1">
    <source>
        <dbReference type="EMBL" id="MBW4548697.1"/>
    </source>
</evidence>
<dbReference type="EMBL" id="JAHHIF010000069">
    <property type="protein sequence ID" value="MBW4548697.1"/>
    <property type="molecule type" value="Genomic_DNA"/>
</dbReference>
<reference evidence="1" key="2">
    <citation type="journal article" date="2022" name="Microbiol. Resour. Announc.">
        <title>Metagenome Sequencing to Explore Phylogenomics of Terrestrial Cyanobacteria.</title>
        <authorList>
            <person name="Ward R.D."/>
            <person name="Stajich J.E."/>
            <person name="Johansen J.R."/>
            <person name="Huntemann M."/>
            <person name="Clum A."/>
            <person name="Foster B."/>
            <person name="Foster B."/>
            <person name="Roux S."/>
            <person name="Palaniappan K."/>
            <person name="Varghese N."/>
            <person name="Mukherjee S."/>
            <person name="Reddy T.B.K."/>
            <person name="Daum C."/>
            <person name="Copeland A."/>
            <person name="Chen I.A."/>
            <person name="Ivanova N.N."/>
            <person name="Kyrpides N.C."/>
            <person name="Shapiro N."/>
            <person name="Eloe-Fadrosh E.A."/>
            <person name="Pietrasiak N."/>
        </authorList>
    </citation>
    <scope>NUCLEOTIDE SEQUENCE</scope>
    <source>
        <strain evidence="1">CPER-KK1</strain>
    </source>
</reference>
<reference evidence="1" key="1">
    <citation type="submission" date="2021-05" db="EMBL/GenBank/DDBJ databases">
        <authorList>
            <person name="Pietrasiak N."/>
            <person name="Ward R."/>
            <person name="Stajich J.E."/>
            <person name="Kurbessoian T."/>
        </authorList>
    </citation>
    <scope>NUCLEOTIDE SEQUENCE</scope>
    <source>
        <strain evidence="1">CPER-KK1</strain>
    </source>
</reference>
<name>A0A951UD91_9CYAN</name>
<gene>
    <name evidence="1" type="ORF">KME25_30475</name>
</gene>
<protein>
    <submittedName>
        <fullName evidence="1">Uncharacterized protein</fullName>
    </submittedName>
</protein>
<evidence type="ECO:0000313" key="2">
    <source>
        <dbReference type="Proteomes" id="UP000753908"/>
    </source>
</evidence>
<dbReference type="AlphaFoldDB" id="A0A951UD91"/>
<comment type="caution">
    <text evidence="1">The sequence shown here is derived from an EMBL/GenBank/DDBJ whole genome shotgun (WGS) entry which is preliminary data.</text>
</comment>